<dbReference type="RefSeq" id="XP_026750328.1">
    <property type="nucleotide sequence ID" value="XM_026894527.3"/>
</dbReference>
<feature type="domain" description="FHA" evidence="9">
    <location>
        <begin position="21"/>
        <end position="74"/>
    </location>
</feature>
<dbReference type="CTD" id="44259"/>
<dbReference type="InterPro" id="IPR036420">
    <property type="entry name" value="BRCT_dom_sf"/>
</dbReference>
<evidence type="ECO:0000256" key="2">
    <source>
        <dbReference type="ARBA" id="ARBA00004286"/>
    </source>
</evidence>
<organism evidence="10 11">
    <name type="scientific">Galleria mellonella</name>
    <name type="common">Greater wax moth</name>
    <dbReference type="NCBI Taxonomy" id="7137"/>
    <lineage>
        <taxon>Eukaryota</taxon>
        <taxon>Metazoa</taxon>
        <taxon>Ecdysozoa</taxon>
        <taxon>Arthropoda</taxon>
        <taxon>Hexapoda</taxon>
        <taxon>Insecta</taxon>
        <taxon>Pterygota</taxon>
        <taxon>Neoptera</taxon>
        <taxon>Endopterygota</taxon>
        <taxon>Lepidoptera</taxon>
        <taxon>Glossata</taxon>
        <taxon>Ditrysia</taxon>
        <taxon>Pyraloidea</taxon>
        <taxon>Pyralidae</taxon>
        <taxon>Galleriinae</taxon>
        <taxon>Galleria</taxon>
    </lineage>
</organism>
<evidence type="ECO:0000256" key="1">
    <source>
        <dbReference type="ARBA" id="ARBA00004123"/>
    </source>
</evidence>
<feature type="region of interest" description="Disordered" evidence="8">
    <location>
        <begin position="401"/>
        <end position="426"/>
    </location>
</feature>
<dbReference type="PANTHER" id="PTHR12162:SF0">
    <property type="entry name" value="NIBRIN"/>
    <property type="match status" value="1"/>
</dbReference>
<evidence type="ECO:0000256" key="5">
    <source>
        <dbReference type="ARBA" id="ARBA00023204"/>
    </source>
</evidence>
<evidence type="ECO:0000259" key="9">
    <source>
        <dbReference type="PROSITE" id="PS50006"/>
    </source>
</evidence>
<dbReference type="OrthoDB" id="552194at2759"/>
<protein>
    <submittedName>
        <fullName evidence="11">Nibrin</fullName>
    </submittedName>
</protein>
<dbReference type="GO" id="GO:0003684">
    <property type="term" value="F:damaged DNA binding"/>
    <property type="evidence" value="ECO:0007669"/>
    <property type="project" value="TreeGrafter"/>
</dbReference>
<evidence type="ECO:0000313" key="11">
    <source>
        <dbReference type="RefSeq" id="XP_026750328.1"/>
    </source>
</evidence>
<dbReference type="GO" id="GO:0000724">
    <property type="term" value="P:double-strand break repair via homologous recombination"/>
    <property type="evidence" value="ECO:0007669"/>
    <property type="project" value="TreeGrafter"/>
</dbReference>
<feature type="compositionally biased region" description="Polar residues" evidence="8">
    <location>
        <begin position="411"/>
        <end position="422"/>
    </location>
</feature>
<dbReference type="SMART" id="SM00240">
    <property type="entry name" value="FHA"/>
    <property type="match status" value="1"/>
</dbReference>
<dbReference type="PANTHER" id="PTHR12162">
    <property type="entry name" value="NIBRIN-RELATED"/>
    <property type="match status" value="1"/>
</dbReference>
<keyword evidence="10" id="KW-1185">Reference proteome</keyword>
<dbReference type="GeneID" id="113510975"/>
<dbReference type="Gene3D" id="3.40.50.10980">
    <property type="entry name" value="Nibrin, BRCT2 domain"/>
    <property type="match status" value="1"/>
</dbReference>
<keyword evidence="6" id="KW-0539">Nucleus</keyword>
<accession>A0A6J1WAK8</accession>
<keyword evidence="4" id="KW-0227">DNA damage</keyword>
<evidence type="ECO:0000313" key="10">
    <source>
        <dbReference type="Proteomes" id="UP001652740"/>
    </source>
</evidence>
<evidence type="ECO:0000256" key="4">
    <source>
        <dbReference type="ARBA" id="ARBA00022763"/>
    </source>
</evidence>
<dbReference type="InParanoid" id="A0A6J1WAK8"/>
<dbReference type="InterPro" id="IPR008984">
    <property type="entry name" value="SMAD_FHA_dom_sf"/>
</dbReference>
<dbReference type="InterPro" id="IPR043014">
    <property type="entry name" value="Nibrin_BRCT2_sf"/>
</dbReference>
<dbReference type="Pfam" id="PF16508">
    <property type="entry name" value="NIBRIN_BRCT_II"/>
    <property type="match status" value="1"/>
</dbReference>
<dbReference type="Proteomes" id="UP001652740">
    <property type="component" value="Unplaced"/>
</dbReference>
<keyword evidence="5" id="KW-0234">DNA repair</keyword>
<dbReference type="InterPro" id="IPR032429">
    <property type="entry name" value="Nibrin_BRCT2"/>
</dbReference>
<dbReference type="Gene3D" id="3.40.50.10190">
    <property type="entry name" value="BRCT domain"/>
    <property type="match status" value="1"/>
</dbReference>
<dbReference type="PROSITE" id="PS50006">
    <property type="entry name" value="FHA_DOMAIN"/>
    <property type="match status" value="1"/>
</dbReference>
<dbReference type="CDD" id="cd17741">
    <property type="entry name" value="BRCT_nibrin"/>
    <property type="match status" value="1"/>
</dbReference>
<evidence type="ECO:0000256" key="3">
    <source>
        <dbReference type="ARBA" id="ARBA00022454"/>
    </source>
</evidence>
<dbReference type="GO" id="GO:0005694">
    <property type="term" value="C:chromosome"/>
    <property type="evidence" value="ECO:0007669"/>
    <property type="project" value="UniProtKB-SubCell"/>
</dbReference>
<reference evidence="11" key="1">
    <citation type="submission" date="2025-08" db="UniProtKB">
        <authorList>
            <consortium name="RefSeq"/>
        </authorList>
    </citation>
    <scope>IDENTIFICATION</scope>
    <source>
        <tissue evidence="11">Whole larvae</tissue>
    </source>
</reference>
<comment type="similarity">
    <text evidence="7">Belongs to the Nibrin family.</text>
</comment>
<evidence type="ECO:0000256" key="7">
    <source>
        <dbReference type="ARBA" id="ARBA00044757"/>
    </source>
</evidence>
<dbReference type="FunCoup" id="A0A6J1WAK8">
    <property type="interactions" value="50"/>
</dbReference>
<dbReference type="CDD" id="cd22667">
    <property type="entry name" value="FHA_NBN"/>
    <property type="match status" value="1"/>
</dbReference>
<evidence type="ECO:0000256" key="6">
    <source>
        <dbReference type="ARBA" id="ARBA00023242"/>
    </source>
</evidence>
<dbReference type="InterPro" id="IPR000253">
    <property type="entry name" value="FHA_dom"/>
</dbReference>
<dbReference type="KEGG" id="gmw:113510975"/>
<dbReference type="Gene3D" id="2.60.200.20">
    <property type="match status" value="1"/>
</dbReference>
<dbReference type="GO" id="GO:0030870">
    <property type="term" value="C:Mre11 complex"/>
    <property type="evidence" value="ECO:0007669"/>
    <property type="project" value="InterPro"/>
</dbReference>
<dbReference type="Pfam" id="PF00498">
    <property type="entry name" value="FHA"/>
    <property type="match status" value="1"/>
</dbReference>
<dbReference type="AlphaFoldDB" id="A0A6J1WAK8"/>
<name>A0A6J1WAK8_GALME</name>
<dbReference type="GO" id="GO:0007095">
    <property type="term" value="P:mitotic G2 DNA damage checkpoint signaling"/>
    <property type="evidence" value="ECO:0007669"/>
    <property type="project" value="InterPro"/>
</dbReference>
<dbReference type="InterPro" id="IPR040227">
    <property type="entry name" value="Nibrin-rel"/>
</dbReference>
<evidence type="ECO:0000256" key="8">
    <source>
        <dbReference type="SAM" id="MobiDB-lite"/>
    </source>
</evidence>
<keyword evidence="3" id="KW-0158">Chromosome</keyword>
<gene>
    <name evidence="11" type="primary">LOC113510975</name>
</gene>
<sequence length="635" mass="71974">MWYLTSENDRRVIYILPDTEITIGRNVDSQHNSFSIPNDASISRKHATLSVIKSCLYLQDLGSRYGTFVNDSCEQIESNSLIKLHDKDVVKFGKLNNVWQVNEVNFITCTSTLKGENLQNLKLCLSKFGGILKSEWDDSCMYLTMPALTLTIKVVLALVQGSLIVTTEFWNKCLEAVNNNTLMPKPSNFTPQIVESTLNKDIVSFLPNNSRKILFAGKKIVFFSRKQFEMYKVVLMKSAGTAILLSDTKMTKSMLCEQDKIFIQYNVTNSDTDNLKSQINDIINHLKNNGKRVIADAEIGLAILYCSIEKYCNPDFNFSSEVIKQKPSGIMQSVTVLAQESQDSNKIENKKDNVVINESMTSEINQSNLSKRRLSNDGDVSHGNAMKKLATESVTACNRSNKRKNCEDVNGQESNPNKKLASNNHNNDDDLFNFITPVHTAKNPEKKLNLLKPIKRKQDMRGDDEDELFNFIEDKKPLLGDSTKHGIFKTKHVHSNSDDEIEFDSPIAPKSKSAECSDVDISALRGCKLEELRKNNMNITSNINIHKLKQEMTDDLDEKMNKLDIGTIVVTVKKELIVKKEPYVVDLHNNSVKNFKKFQKVWPLKHQSITITRSSMNVMVPNLPNQQEICSQSYD</sequence>
<dbReference type="SUPFAM" id="SSF49879">
    <property type="entry name" value="SMAD/FHA domain"/>
    <property type="match status" value="1"/>
</dbReference>
<comment type="subcellular location">
    <subcellularLocation>
        <location evidence="2">Chromosome</location>
    </subcellularLocation>
    <subcellularLocation>
        <location evidence="1">Nucleus</location>
    </subcellularLocation>
</comment>
<proteinExistence type="inferred from homology"/>